<dbReference type="Proteomes" id="UP000334019">
    <property type="component" value="Chromosome"/>
</dbReference>
<dbReference type="RefSeq" id="WP_153758396.1">
    <property type="nucleotide sequence ID" value="NZ_CP045851.1"/>
</dbReference>
<name>A0A5Q2RKA5_9ACTN</name>
<keyword evidence="4" id="KW-1185">Reference proteome</keyword>
<protein>
    <submittedName>
        <fullName evidence="3">Acyl-CoA carboxylase subunit beta</fullName>
    </submittedName>
</protein>
<dbReference type="Pfam" id="PF01039">
    <property type="entry name" value="Carboxyl_trans"/>
    <property type="match status" value="1"/>
</dbReference>
<dbReference type="InterPro" id="IPR029045">
    <property type="entry name" value="ClpP/crotonase-like_dom_sf"/>
</dbReference>
<evidence type="ECO:0000259" key="2">
    <source>
        <dbReference type="PROSITE" id="PS50989"/>
    </source>
</evidence>
<dbReference type="InterPro" id="IPR011762">
    <property type="entry name" value="COA_CT_N"/>
</dbReference>
<dbReference type="EMBL" id="CP045851">
    <property type="protein sequence ID" value="QGG94290.1"/>
    <property type="molecule type" value="Genomic_DNA"/>
</dbReference>
<dbReference type="InterPro" id="IPR011763">
    <property type="entry name" value="COA_CT_C"/>
</dbReference>
<evidence type="ECO:0000313" key="4">
    <source>
        <dbReference type="Proteomes" id="UP000334019"/>
    </source>
</evidence>
<dbReference type="SUPFAM" id="SSF52096">
    <property type="entry name" value="ClpP/crotonase"/>
    <property type="match status" value="2"/>
</dbReference>
<dbReference type="GO" id="GO:1905202">
    <property type="term" value="C:methylcrotonoyl-CoA carboxylase complex"/>
    <property type="evidence" value="ECO:0007669"/>
    <property type="project" value="TreeGrafter"/>
</dbReference>
<feature type="domain" description="CoA carboxyltransferase C-terminal" evidence="2">
    <location>
        <begin position="248"/>
        <end position="486"/>
    </location>
</feature>
<dbReference type="PROSITE" id="PS50980">
    <property type="entry name" value="COA_CT_NTER"/>
    <property type="match status" value="1"/>
</dbReference>
<evidence type="ECO:0000313" key="3">
    <source>
        <dbReference type="EMBL" id="QGG94290.1"/>
    </source>
</evidence>
<dbReference type="PANTHER" id="PTHR22855:SF13">
    <property type="entry name" value="METHYLCROTONOYL-COA CARBOXYLASE BETA CHAIN, MITOCHONDRIAL"/>
    <property type="match status" value="1"/>
</dbReference>
<gene>
    <name evidence="3" type="ORF">GH723_03785</name>
</gene>
<dbReference type="KEGG" id="atq:GH723_03785"/>
<dbReference type="GO" id="GO:0004485">
    <property type="term" value="F:methylcrotonoyl-CoA carboxylase activity"/>
    <property type="evidence" value="ECO:0007669"/>
    <property type="project" value="TreeGrafter"/>
</dbReference>
<dbReference type="Gene3D" id="3.90.226.10">
    <property type="entry name" value="2-enoyl-CoA Hydratase, Chain A, domain 1"/>
    <property type="match status" value="2"/>
</dbReference>
<dbReference type="GO" id="GO:0006552">
    <property type="term" value="P:L-leucine catabolic process"/>
    <property type="evidence" value="ECO:0007669"/>
    <property type="project" value="TreeGrafter"/>
</dbReference>
<dbReference type="PANTHER" id="PTHR22855">
    <property type="entry name" value="ACETYL, PROPIONYL, PYRUVATE, AND GLUTACONYL CARBOXYLASE-RELATED"/>
    <property type="match status" value="1"/>
</dbReference>
<accession>A0A5Q2RKA5</accession>
<evidence type="ECO:0000259" key="1">
    <source>
        <dbReference type="PROSITE" id="PS50980"/>
    </source>
</evidence>
<organism evidence="3 4">
    <name type="scientific">Actinomarinicola tropica</name>
    <dbReference type="NCBI Taxonomy" id="2789776"/>
    <lineage>
        <taxon>Bacteria</taxon>
        <taxon>Bacillati</taxon>
        <taxon>Actinomycetota</taxon>
        <taxon>Acidimicrobiia</taxon>
        <taxon>Acidimicrobiales</taxon>
        <taxon>Iamiaceae</taxon>
        <taxon>Actinomarinicola</taxon>
    </lineage>
</organism>
<dbReference type="PROSITE" id="PS50989">
    <property type="entry name" value="COA_CT_CTER"/>
    <property type="match status" value="2"/>
</dbReference>
<dbReference type="InterPro" id="IPR034733">
    <property type="entry name" value="AcCoA_carboxyl_beta"/>
</dbReference>
<dbReference type="AlphaFoldDB" id="A0A5Q2RKA5"/>
<reference evidence="3 4" key="1">
    <citation type="submission" date="2019-11" db="EMBL/GenBank/DDBJ databases">
        <authorList>
            <person name="He Y."/>
        </authorList>
    </citation>
    <scope>NUCLEOTIDE SEQUENCE [LARGE SCALE GENOMIC DNA]</scope>
    <source>
        <strain evidence="3 4">SCSIO 58843</strain>
    </source>
</reference>
<proteinExistence type="predicted"/>
<feature type="domain" description="CoA carboxyltransferase C-terminal" evidence="2">
    <location>
        <begin position="14"/>
        <end position="242"/>
    </location>
</feature>
<feature type="domain" description="CoA carboxyltransferase N-terminal" evidence="1">
    <location>
        <begin position="1"/>
        <end position="248"/>
    </location>
</feature>
<sequence>MTDFGEVHDRVRTPEPRALDKLRGQGKLTARERLDVLLDDGSFVEDGALAHAAAEGFPADGVVTGRGRIDGRPVVVVANDPMVKAGSWGARTVEKMIRAVEAARHEQVPIVWLVDSAGARITDQVQLFPGRRGAGRIFYEQVRLSGQVPQICCLFGPSAAGGAYIPSFCDVVFMVDGNASMYLGSPRMVEVVVGETTTLEELGGARMHTSVSGCADNLAADDVDALDQARAYLTYFPQSWREAPPTYRPEPPTRSLHADDVPERESVAFDVHRVIEGIVDADSFFEVKPDFARELVCGLALLDGHPVGIVANNPSHLGGVLFGDSADKGARFIWCCDAFNIPLVFLADVPGFMVGTQVERAGIIRHGAKMITAVSEATVPKISVVLRKAYGAGLYAMAGPAFGSDATLALPTARIAVMGPDAAVNAVFANRIAAIEDEDERAAFVAEQRRLYEEDVDLLRLASELVIDAVVPPEDLRRELIARIDGARGKDRSFAVRRHGVPPV</sequence>
<dbReference type="InterPro" id="IPR045190">
    <property type="entry name" value="MCCB/AccD1-like"/>
</dbReference>